<dbReference type="SMART" id="SM00271">
    <property type="entry name" value="DnaJ"/>
    <property type="match status" value="1"/>
</dbReference>
<feature type="region of interest" description="Disordered" evidence="1">
    <location>
        <begin position="79"/>
        <end position="127"/>
    </location>
</feature>
<proteinExistence type="predicted"/>
<dbReference type="STRING" id="1314781.A0A165DH16"/>
<dbReference type="CDD" id="cd06257">
    <property type="entry name" value="DnaJ"/>
    <property type="match status" value="1"/>
</dbReference>
<dbReference type="SUPFAM" id="SSF46565">
    <property type="entry name" value="Chaperone J-domain"/>
    <property type="match status" value="1"/>
</dbReference>
<dbReference type="InterPro" id="IPR001623">
    <property type="entry name" value="DnaJ_domain"/>
</dbReference>
<dbReference type="PANTHER" id="PTHR43908:SF3">
    <property type="entry name" value="AT29763P-RELATED"/>
    <property type="match status" value="1"/>
</dbReference>
<dbReference type="PRINTS" id="PR00625">
    <property type="entry name" value="JDOMAIN"/>
</dbReference>
<dbReference type="Proteomes" id="UP000077266">
    <property type="component" value="Unassembled WGS sequence"/>
</dbReference>
<dbReference type="Gene3D" id="1.10.287.110">
    <property type="entry name" value="DnaJ domain"/>
    <property type="match status" value="1"/>
</dbReference>
<dbReference type="InParanoid" id="A0A165DH16"/>
<evidence type="ECO:0000313" key="3">
    <source>
        <dbReference type="EMBL" id="KZV84513.1"/>
    </source>
</evidence>
<evidence type="ECO:0000259" key="2">
    <source>
        <dbReference type="PROSITE" id="PS50076"/>
    </source>
</evidence>
<sequence length="291" mass="33404">MSAHARLFTPEQQQLAERVCAVAEDAYYEILQVQEEAHEDELALQLHPDKNAAPRAEDAFKLVAEAWAVLGNPRKRAAYDEQRRRGFQRNPFDGLHASDKDDFPDDDPPPLNETRKQRRKREFEARRRARERARQEEWAHRQAVNIEELLDVLGVEIHYCANCGTLHLHMRDEQGPCIHPTPTSPPQQSWSRPAATTRMLSLDFVMQLSPVARITLLAVVLTEALPVILPIIWKSWWSTIAAAAVTLFVGARFVPLPHYVQEQLQGLRRQIQQSWRRVIGGERVALQRPTS</sequence>
<dbReference type="PROSITE" id="PS50076">
    <property type="entry name" value="DNAJ_2"/>
    <property type="match status" value="1"/>
</dbReference>
<reference evidence="3 4" key="1">
    <citation type="journal article" date="2016" name="Mol. Biol. Evol.">
        <title>Comparative Genomics of Early-Diverging Mushroom-Forming Fungi Provides Insights into the Origins of Lignocellulose Decay Capabilities.</title>
        <authorList>
            <person name="Nagy L.G."/>
            <person name="Riley R."/>
            <person name="Tritt A."/>
            <person name="Adam C."/>
            <person name="Daum C."/>
            <person name="Floudas D."/>
            <person name="Sun H."/>
            <person name="Yadav J.S."/>
            <person name="Pangilinan J."/>
            <person name="Larsson K.H."/>
            <person name="Matsuura K."/>
            <person name="Barry K."/>
            <person name="Labutti K."/>
            <person name="Kuo R."/>
            <person name="Ohm R.A."/>
            <person name="Bhattacharya S.S."/>
            <person name="Shirouzu T."/>
            <person name="Yoshinaga Y."/>
            <person name="Martin F.M."/>
            <person name="Grigoriev I.V."/>
            <person name="Hibbett D.S."/>
        </authorList>
    </citation>
    <scope>NUCLEOTIDE SEQUENCE [LARGE SCALE GENOMIC DNA]</scope>
    <source>
        <strain evidence="3 4">HHB12029</strain>
    </source>
</reference>
<dbReference type="AlphaFoldDB" id="A0A165DH16"/>
<dbReference type="InterPro" id="IPR018253">
    <property type="entry name" value="DnaJ_domain_CS"/>
</dbReference>
<feature type="domain" description="J" evidence="2">
    <location>
        <begin position="26"/>
        <end position="83"/>
    </location>
</feature>
<dbReference type="GO" id="GO:0005789">
    <property type="term" value="C:endoplasmic reticulum membrane"/>
    <property type="evidence" value="ECO:0007669"/>
    <property type="project" value="TreeGrafter"/>
</dbReference>
<gene>
    <name evidence="3" type="ORF">EXIGLDRAFT_842131</name>
</gene>
<protein>
    <submittedName>
        <fullName evidence="3">DnaJ-domain-containing protein</fullName>
    </submittedName>
</protein>
<dbReference type="GO" id="GO:0071218">
    <property type="term" value="P:cellular response to misfolded protein"/>
    <property type="evidence" value="ECO:0007669"/>
    <property type="project" value="TreeGrafter"/>
</dbReference>
<dbReference type="InterPro" id="IPR051100">
    <property type="entry name" value="DnaJ_subfamily_B/C"/>
</dbReference>
<dbReference type="PANTHER" id="PTHR43908">
    <property type="entry name" value="AT29763P-RELATED"/>
    <property type="match status" value="1"/>
</dbReference>
<dbReference type="EMBL" id="KV426221">
    <property type="protein sequence ID" value="KZV84513.1"/>
    <property type="molecule type" value="Genomic_DNA"/>
</dbReference>
<accession>A0A165DH16</accession>
<dbReference type="GO" id="GO:0030544">
    <property type="term" value="F:Hsp70 protein binding"/>
    <property type="evidence" value="ECO:0007669"/>
    <property type="project" value="TreeGrafter"/>
</dbReference>
<evidence type="ECO:0000256" key="1">
    <source>
        <dbReference type="SAM" id="MobiDB-lite"/>
    </source>
</evidence>
<dbReference type="OrthoDB" id="3140340at2759"/>
<name>A0A165DH16_EXIGL</name>
<dbReference type="PROSITE" id="PS00636">
    <property type="entry name" value="DNAJ_1"/>
    <property type="match status" value="1"/>
</dbReference>
<keyword evidence="4" id="KW-1185">Reference proteome</keyword>
<organism evidence="3 4">
    <name type="scientific">Exidia glandulosa HHB12029</name>
    <dbReference type="NCBI Taxonomy" id="1314781"/>
    <lineage>
        <taxon>Eukaryota</taxon>
        <taxon>Fungi</taxon>
        <taxon>Dikarya</taxon>
        <taxon>Basidiomycota</taxon>
        <taxon>Agaricomycotina</taxon>
        <taxon>Agaricomycetes</taxon>
        <taxon>Auriculariales</taxon>
        <taxon>Exidiaceae</taxon>
        <taxon>Exidia</taxon>
    </lineage>
</organism>
<dbReference type="InterPro" id="IPR036869">
    <property type="entry name" value="J_dom_sf"/>
</dbReference>
<evidence type="ECO:0000313" key="4">
    <source>
        <dbReference type="Proteomes" id="UP000077266"/>
    </source>
</evidence>
<dbReference type="Pfam" id="PF00226">
    <property type="entry name" value="DnaJ"/>
    <property type="match status" value="1"/>
</dbReference>